<sequence length="79" mass="8724">MLKTITRAVLAAALLATPAMARNSIDYGRNENRHSPSHRSNRSGAWIGNNLGHHGAHGRQWGSHDHFSPRGQGGHHWGW</sequence>
<feature type="region of interest" description="Disordered" evidence="1">
    <location>
        <begin position="26"/>
        <end position="79"/>
    </location>
</feature>
<evidence type="ECO:0000313" key="2">
    <source>
        <dbReference type="EMBL" id="CAJ0875505.1"/>
    </source>
</evidence>
<gene>
    <name evidence="2" type="ORF">AMST5_02701</name>
</gene>
<protein>
    <submittedName>
        <fullName evidence="2">Uncharacterized protein</fullName>
    </submittedName>
</protein>
<evidence type="ECO:0000256" key="1">
    <source>
        <dbReference type="SAM" id="MobiDB-lite"/>
    </source>
</evidence>
<dbReference type="AlphaFoldDB" id="A0AA48RA51"/>
<accession>A0AA48RA51</accession>
<proteinExistence type="predicted"/>
<reference evidence="2" key="1">
    <citation type="submission" date="2023-07" db="EMBL/GenBank/DDBJ databases">
        <authorList>
            <person name="Pelsma A.J. K."/>
        </authorList>
    </citation>
    <scope>NUCLEOTIDE SEQUENCE</scope>
</reference>
<name>A0AA48RA51_9ZZZZ</name>
<organism evidence="2">
    <name type="scientific">freshwater sediment metagenome</name>
    <dbReference type="NCBI Taxonomy" id="556182"/>
    <lineage>
        <taxon>unclassified sequences</taxon>
        <taxon>metagenomes</taxon>
        <taxon>ecological metagenomes</taxon>
    </lineage>
</organism>
<dbReference type="EMBL" id="OY288114">
    <property type="protein sequence ID" value="CAJ0875505.1"/>
    <property type="molecule type" value="Genomic_DNA"/>
</dbReference>